<dbReference type="PANTHER" id="PTHR33270">
    <property type="entry name" value="BNAC05G50380D PROTEIN"/>
    <property type="match status" value="1"/>
</dbReference>
<accession>A0AAD8IH13</accession>
<dbReference type="EMBL" id="JAUIZM010000005">
    <property type="protein sequence ID" value="KAK1384854.1"/>
    <property type="molecule type" value="Genomic_DNA"/>
</dbReference>
<reference evidence="2" key="2">
    <citation type="submission" date="2023-05" db="EMBL/GenBank/DDBJ databases">
        <authorList>
            <person name="Schelkunov M.I."/>
        </authorList>
    </citation>
    <scope>NUCLEOTIDE SEQUENCE</scope>
    <source>
        <strain evidence="2">Hsosn_3</strain>
        <tissue evidence="2">Leaf</tissue>
    </source>
</reference>
<gene>
    <name evidence="2" type="ORF">POM88_022589</name>
</gene>
<dbReference type="Pfam" id="PF23156">
    <property type="entry name" value="DUF7054"/>
    <property type="match status" value="1"/>
</dbReference>
<dbReference type="InterPro" id="IPR040358">
    <property type="entry name" value="At4g22758-like"/>
</dbReference>
<sequence length="193" mass="21950">MFHLQSLFYRKELAASSSRNSVAGDSVESSIESHVGRECGGPVMIHKKVLRQSSRPASTDNKLTKLLLNVNIQRSFGPVHVIISVENTVGDLIKAAIEVYLKENRRPLLTETDARCFDLHYSQFSLERLKPEEKLTNLESRNFFLCPKPNNINRNTASDASRTFCSNEANTIVAEIYADEFLFPYTRFMDFLL</sequence>
<feature type="domain" description="DUF7054" evidence="1">
    <location>
        <begin position="62"/>
        <end position="146"/>
    </location>
</feature>
<keyword evidence="3" id="KW-1185">Reference proteome</keyword>
<name>A0AAD8IH13_9APIA</name>
<dbReference type="InterPro" id="IPR055482">
    <property type="entry name" value="DUF7054"/>
</dbReference>
<evidence type="ECO:0000313" key="3">
    <source>
        <dbReference type="Proteomes" id="UP001237642"/>
    </source>
</evidence>
<dbReference type="PANTHER" id="PTHR33270:SF24">
    <property type="entry name" value="EXPRESSED PROTEIN"/>
    <property type="match status" value="1"/>
</dbReference>
<reference evidence="2" key="1">
    <citation type="submission" date="2023-02" db="EMBL/GenBank/DDBJ databases">
        <title>Genome of toxic invasive species Heracleum sosnowskyi carries increased number of genes despite the absence of recent whole-genome duplications.</title>
        <authorList>
            <person name="Schelkunov M."/>
            <person name="Shtratnikova V."/>
            <person name="Makarenko M."/>
            <person name="Klepikova A."/>
            <person name="Omelchenko D."/>
            <person name="Novikova G."/>
            <person name="Obukhova E."/>
            <person name="Bogdanov V."/>
            <person name="Penin A."/>
            <person name="Logacheva M."/>
        </authorList>
    </citation>
    <scope>NUCLEOTIDE SEQUENCE</scope>
    <source>
        <strain evidence="2">Hsosn_3</strain>
        <tissue evidence="2">Leaf</tissue>
    </source>
</reference>
<organism evidence="2 3">
    <name type="scientific">Heracleum sosnowskyi</name>
    <dbReference type="NCBI Taxonomy" id="360622"/>
    <lineage>
        <taxon>Eukaryota</taxon>
        <taxon>Viridiplantae</taxon>
        <taxon>Streptophyta</taxon>
        <taxon>Embryophyta</taxon>
        <taxon>Tracheophyta</taxon>
        <taxon>Spermatophyta</taxon>
        <taxon>Magnoliopsida</taxon>
        <taxon>eudicotyledons</taxon>
        <taxon>Gunneridae</taxon>
        <taxon>Pentapetalae</taxon>
        <taxon>asterids</taxon>
        <taxon>campanulids</taxon>
        <taxon>Apiales</taxon>
        <taxon>Apiaceae</taxon>
        <taxon>Apioideae</taxon>
        <taxon>apioid superclade</taxon>
        <taxon>Tordylieae</taxon>
        <taxon>Tordyliinae</taxon>
        <taxon>Heracleum</taxon>
    </lineage>
</organism>
<dbReference type="Proteomes" id="UP001237642">
    <property type="component" value="Unassembled WGS sequence"/>
</dbReference>
<comment type="caution">
    <text evidence="2">The sequence shown here is derived from an EMBL/GenBank/DDBJ whole genome shotgun (WGS) entry which is preliminary data.</text>
</comment>
<dbReference type="AlphaFoldDB" id="A0AAD8IH13"/>
<evidence type="ECO:0000259" key="1">
    <source>
        <dbReference type="Pfam" id="PF23156"/>
    </source>
</evidence>
<proteinExistence type="predicted"/>
<protein>
    <submittedName>
        <fullName evidence="2">Histone deacetylase HDT</fullName>
    </submittedName>
</protein>
<evidence type="ECO:0000313" key="2">
    <source>
        <dbReference type="EMBL" id="KAK1384854.1"/>
    </source>
</evidence>